<dbReference type="InterPro" id="IPR000719">
    <property type="entry name" value="Prot_kinase_dom"/>
</dbReference>
<sequence length="99" mass="11556">MPPEMIQEVGYGLNGRYLVSRDHEKIFDQNETSLYDVWFELINLNALSRKGTLVIGTPYWMPPEMIQEVGCGLNGDIWSLGITIWKWQKESHHQQTFTQ</sequence>
<organism evidence="2 3">
    <name type="scientific">Anaeramoeba flamelloides</name>
    <dbReference type="NCBI Taxonomy" id="1746091"/>
    <lineage>
        <taxon>Eukaryota</taxon>
        <taxon>Metamonada</taxon>
        <taxon>Anaeramoebidae</taxon>
        <taxon>Anaeramoeba</taxon>
    </lineage>
</organism>
<dbReference type="Gene3D" id="1.10.510.10">
    <property type="entry name" value="Transferase(Phosphotransferase) domain 1"/>
    <property type="match status" value="1"/>
</dbReference>
<reference evidence="2" key="1">
    <citation type="submission" date="2022-08" db="EMBL/GenBank/DDBJ databases">
        <title>Novel sulfate-reducing endosymbionts in the free-living metamonad Anaeramoeba.</title>
        <authorList>
            <person name="Jerlstrom-Hultqvist J."/>
            <person name="Cepicka I."/>
            <person name="Gallot-Lavallee L."/>
            <person name="Salas-Leiva D."/>
            <person name="Curtis B.A."/>
            <person name="Zahonova K."/>
            <person name="Pipaliya S."/>
            <person name="Dacks J."/>
            <person name="Roger A.J."/>
        </authorList>
    </citation>
    <scope>NUCLEOTIDE SEQUENCE</scope>
    <source>
        <strain evidence="2">Schooner1</strain>
    </source>
</reference>
<dbReference type="PROSITE" id="PS50011">
    <property type="entry name" value="PROTEIN_KINASE_DOM"/>
    <property type="match status" value="1"/>
</dbReference>
<dbReference type="GO" id="GO:0016301">
    <property type="term" value="F:kinase activity"/>
    <property type="evidence" value="ECO:0007669"/>
    <property type="project" value="UniProtKB-KW"/>
</dbReference>
<dbReference type="InterPro" id="IPR011009">
    <property type="entry name" value="Kinase-like_dom_sf"/>
</dbReference>
<protein>
    <submittedName>
        <fullName evidence="2">Serine/threonine-protein kinase hippo</fullName>
    </submittedName>
</protein>
<evidence type="ECO:0000313" key="3">
    <source>
        <dbReference type="Proteomes" id="UP001150062"/>
    </source>
</evidence>
<keyword evidence="2" id="KW-0808">Transferase</keyword>
<comment type="caution">
    <text evidence="2">The sequence shown here is derived from an EMBL/GenBank/DDBJ whole genome shotgun (WGS) entry which is preliminary data.</text>
</comment>
<proteinExistence type="predicted"/>
<name>A0ABQ8ZCX4_9EUKA</name>
<dbReference type="SUPFAM" id="SSF56112">
    <property type="entry name" value="Protein kinase-like (PK-like)"/>
    <property type="match status" value="1"/>
</dbReference>
<evidence type="ECO:0000259" key="1">
    <source>
        <dbReference type="PROSITE" id="PS50011"/>
    </source>
</evidence>
<keyword evidence="2" id="KW-0418">Kinase</keyword>
<dbReference type="EMBL" id="JAOAOG010000018">
    <property type="protein sequence ID" value="KAJ6254715.1"/>
    <property type="molecule type" value="Genomic_DNA"/>
</dbReference>
<feature type="domain" description="Protein kinase" evidence="1">
    <location>
        <begin position="1"/>
        <end position="99"/>
    </location>
</feature>
<gene>
    <name evidence="2" type="ORF">M0813_12319</name>
</gene>
<dbReference type="Proteomes" id="UP001150062">
    <property type="component" value="Unassembled WGS sequence"/>
</dbReference>
<evidence type="ECO:0000313" key="2">
    <source>
        <dbReference type="EMBL" id="KAJ6254715.1"/>
    </source>
</evidence>
<keyword evidence="3" id="KW-1185">Reference proteome</keyword>
<accession>A0ABQ8ZCX4</accession>